<keyword evidence="1" id="KW-0472">Membrane</keyword>
<comment type="caution">
    <text evidence="2">The sequence shown here is derived from an EMBL/GenBank/DDBJ whole genome shotgun (WGS) entry which is preliminary data.</text>
</comment>
<keyword evidence="1" id="KW-0812">Transmembrane</keyword>
<gene>
    <name evidence="2" type="ORF">GM920_20910</name>
</gene>
<sequence>MKSILKQTAFYCCLLSGLGLLFIGLRFFFDPIAASTDYGIKPQLNMDFSFEYIKGIRDFFFGLIILVLLLKKQWQALGWVLLTGVIIPLADFSIVISQPEYVIGHTIAHLIAIVICFACGIYYLKNHKTISQ</sequence>
<feature type="transmembrane region" description="Helical" evidence="1">
    <location>
        <begin position="102"/>
        <end position="124"/>
    </location>
</feature>
<dbReference type="EMBL" id="WNXC01000009">
    <property type="protein sequence ID" value="MBB2151374.1"/>
    <property type="molecule type" value="Genomic_DNA"/>
</dbReference>
<feature type="transmembrane region" description="Helical" evidence="1">
    <location>
        <begin position="9"/>
        <end position="29"/>
    </location>
</feature>
<evidence type="ECO:0000313" key="2">
    <source>
        <dbReference type="EMBL" id="MBB2151374.1"/>
    </source>
</evidence>
<organism evidence="2 3">
    <name type="scientific">Pedobacter gandavensis</name>
    <dbReference type="NCBI Taxonomy" id="2679963"/>
    <lineage>
        <taxon>Bacteria</taxon>
        <taxon>Pseudomonadati</taxon>
        <taxon>Bacteroidota</taxon>
        <taxon>Sphingobacteriia</taxon>
        <taxon>Sphingobacteriales</taxon>
        <taxon>Sphingobacteriaceae</taxon>
        <taxon>Pedobacter</taxon>
    </lineage>
</organism>
<keyword evidence="3" id="KW-1185">Reference proteome</keyword>
<feature type="transmembrane region" description="Helical" evidence="1">
    <location>
        <begin position="77"/>
        <end position="96"/>
    </location>
</feature>
<name>A0ABR6F1I2_9SPHI</name>
<protein>
    <submittedName>
        <fullName evidence="2">DUF4267 domain-containing protein</fullName>
    </submittedName>
</protein>
<dbReference type="InterPro" id="IPR025363">
    <property type="entry name" value="DUF4267"/>
</dbReference>
<accession>A0ABR6F1I2</accession>
<evidence type="ECO:0000256" key="1">
    <source>
        <dbReference type="SAM" id="Phobius"/>
    </source>
</evidence>
<dbReference type="Proteomes" id="UP000636110">
    <property type="component" value="Unassembled WGS sequence"/>
</dbReference>
<evidence type="ECO:0000313" key="3">
    <source>
        <dbReference type="Proteomes" id="UP000636110"/>
    </source>
</evidence>
<feature type="transmembrane region" description="Helical" evidence="1">
    <location>
        <begin position="49"/>
        <end position="70"/>
    </location>
</feature>
<dbReference type="RefSeq" id="WP_182961150.1">
    <property type="nucleotide sequence ID" value="NZ_WNXC01000009.1"/>
</dbReference>
<keyword evidence="1" id="KW-1133">Transmembrane helix</keyword>
<dbReference type="Pfam" id="PF14087">
    <property type="entry name" value="DUF4267"/>
    <property type="match status" value="1"/>
</dbReference>
<proteinExistence type="predicted"/>
<reference evidence="2 3" key="1">
    <citation type="submission" date="2019-11" db="EMBL/GenBank/DDBJ databases">
        <title>Description of Pedobacter sp. LMG 31462T.</title>
        <authorList>
            <person name="Carlier A."/>
            <person name="Qi S."/>
            <person name="Vandamme P."/>
        </authorList>
    </citation>
    <scope>NUCLEOTIDE SEQUENCE [LARGE SCALE GENOMIC DNA]</scope>
    <source>
        <strain evidence="2 3">LMG 31462</strain>
    </source>
</reference>